<protein>
    <submittedName>
        <fullName evidence="6">TraR/DksA C4-type zinc finger protein</fullName>
    </submittedName>
</protein>
<evidence type="ECO:0000259" key="5">
    <source>
        <dbReference type="Pfam" id="PF01258"/>
    </source>
</evidence>
<dbReference type="Pfam" id="PF01258">
    <property type="entry name" value="zf-dskA_traR"/>
    <property type="match status" value="1"/>
</dbReference>
<reference evidence="7" key="1">
    <citation type="journal article" date="2019" name="Int. J. Syst. Evol. Microbiol.">
        <title>The Global Catalogue of Microorganisms (GCM) 10K type strain sequencing project: providing services to taxonomists for standard genome sequencing and annotation.</title>
        <authorList>
            <consortium name="The Broad Institute Genomics Platform"/>
            <consortium name="The Broad Institute Genome Sequencing Center for Infectious Disease"/>
            <person name="Wu L."/>
            <person name="Ma J."/>
        </authorList>
    </citation>
    <scope>NUCLEOTIDE SEQUENCE [LARGE SCALE GENOMIC DNA]</scope>
    <source>
        <strain evidence="7">JCM 15591</strain>
    </source>
</reference>
<evidence type="ECO:0000313" key="6">
    <source>
        <dbReference type="EMBL" id="GAA1775455.1"/>
    </source>
</evidence>
<accession>A0ABP4XBT4</accession>
<dbReference type="PANTHER" id="PTHR33823">
    <property type="entry name" value="RNA POLYMERASE-BINDING TRANSCRIPTION FACTOR DKSA-RELATED"/>
    <property type="match status" value="1"/>
</dbReference>
<dbReference type="Gene3D" id="1.20.120.910">
    <property type="entry name" value="DksA, coiled-coil domain"/>
    <property type="match status" value="1"/>
</dbReference>
<feature type="domain" description="Zinc finger DksA/TraR C4-type" evidence="5">
    <location>
        <begin position="89"/>
        <end position="121"/>
    </location>
</feature>
<dbReference type="RefSeq" id="WP_344068894.1">
    <property type="nucleotide sequence ID" value="NZ_BAAAPN010000104.1"/>
</dbReference>
<sequence length="123" mass="12708">MEVGDAGVDRAAVRARLTQERDALGAMGRDLAASFEDIVGAAKDSNLDDEHDPEGSTIAAERSLVASLGRSAAEALIEIEQALARLDDGTYGVCLRCGAAISPGRLDARPAAALCITCAGRPR</sequence>
<dbReference type="EMBL" id="BAAAPN010000104">
    <property type="protein sequence ID" value="GAA1775455.1"/>
    <property type="molecule type" value="Genomic_DNA"/>
</dbReference>
<keyword evidence="2" id="KW-0863">Zinc-finger</keyword>
<dbReference type="Proteomes" id="UP001501475">
    <property type="component" value="Unassembled WGS sequence"/>
</dbReference>
<evidence type="ECO:0000256" key="1">
    <source>
        <dbReference type="ARBA" id="ARBA00022723"/>
    </source>
</evidence>
<evidence type="ECO:0000256" key="4">
    <source>
        <dbReference type="PROSITE-ProRule" id="PRU00510"/>
    </source>
</evidence>
<keyword evidence="7" id="KW-1185">Reference proteome</keyword>
<evidence type="ECO:0000313" key="7">
    <source>
        <dbReference type="Proteomes" id="UP001501475"/>
    </source>
</evidence>
<dbReference type="PROSITE" id="PS51128">
    <property type="entry name" value="ZF_DKSA_2"/>
    <property type="match status" value="1"/>
</dbReference>
<evidence type="ECO:0000256" key="2">
    <source>
        <dbReference type="ARBA" id="ARBA00022771"/>
    </source>
</evidence>
<keyword evidence="3" id="KW-0862">Zinc</keyword>
<feature type="zinc finger region" description="dksA C4-type" evidence="4">
    <location>
        <begin position="94"/>
        <end position="118"/>
    </location>
</feature>
<comment type="caution">
    <text evidence="6">The sequence shown here is derived from an EMBL/GenBank/DDBJ whole genome shotgun (WGS) entry which is preliminary data.</text>
</comment>
<keyword evidence="1" id="KW-0479">Metal-binding</keyword>
<proteinExistence type="predicted"/>
<dbReference type="SUPFAM" id="SSF57716">
    <property type="entry name" value="Glucocorticoid receptor-like (DNA-binding domain)"/>
    <property type="match status" value="1"/>
</dbReference>
<organism evidence="6 7">
    <name type="scientific">Nostocoides vanveenii</name>
    <dbReference type="NCBI Taxonomy" id="330835"/>
    <lineage>
        <taxon>Bacteria</taxon>
        <taxon>Bacillati</taxon>
        <taxon>Actinomycetota</taxon>
        <taxon>Actinomycetes</taxon>
        <taxon>Micrococcales</taxon>
        <taxon>Intrasporangiaceae</taxon>
        <taxon>Nostocoides</taxon>
    </lineage>
</organism>
<name>A0ABP4XBT4_9MICO</name>
<evidence type="ECO:0000256" key="3">
    <source>
        <dbReference type="ARBA" id="ARBA00022833"/>
    </source>
</evidence>
<gene>
    <name evidence="6" type="ORF">GCM10009810_35620</name>
</gene>
<dbReference type="InterPro" id="IPR000962">
    <property type="entry name" value="Znf_DskA_TraR"/>
</dbReference>